<keyword evidence="1" id="KW-0732">Signal</keyword>
<evidence type="ECO:0000256" key="1">
    <source>
        <dbReference type="SAM" id="SignalP"/>
    </source>
</evidence>
<reference evidence="3 4" key="1">
    <citation type="submission" date="2010-12" db="EMBL/GenBank/DDBJ databases">
        <title>Complete sequence of Ethanoligenens harbinense YUAN-3.</title>
        <authorList>
            <person name="Lucas S."/>
            <person name="Copeland A."/>
            <person name="Lapidus A."/>
            <person name="Cheng J.-F."/>
            <person name="Bruce D."/>
            <person name="Goodwin L."/>
            <person name="Pitluck S."/>
            <person name="Chertkov O."/>
            <person name="Misra M."/>
            <person name="Detter J.C."/>
            <person name="Han C."/>
            <person name="Tapia R."/>
            <person name="Land M."/>
            <person name="Hauser L."/>
            <person name="Jeffries C."/>
            <person name="Kyrpides N."/>
            <person name="Ivanova N."/>
            <person name="Mikhailova N."/>
            <person name="Wang A."/>
            <person name="Mouttaki H."/>
            <person name="He Z."/>
            <person name="Zhou J."/>
            <person name="Hemme C.L."/>
            <person name="Woyke T."/>
        </authorList>
    </citation>
    <scope>NUCLEOTIDE SEQUENCE [LARGE SCALE GENOMIC DNA]</scope>
    <source>
        <strain evidence="4">DSM 18485 / JCM 12961 / CGMCC 1.5033 / YUAN-3</strain>
    </source>
</reference>
<dbReference type="RefSeq" id="WP_013484490.1">
    <property type="nucleotide sequence ID" value="NC_014828.1"/>
</dbReference>
<dbReference type="Proteomes" id="UP000001551">
    <property type="component" value="Chromosome"/>
</dbReference>
<dbReference type="PROSITE" id="PS51257">
    <property type="entry name" value="PROKAR_LIPOPROTEIN"/>
    <property type="match status" value="1"/>
</dbReference>
<dbReference type="Gene3D" id="3.10.120.10">
    <property type="entry name" value="Cytochrome b5-like heme/steroid binding domain"/>
    <property type="match status" value="1"/>
</dbReference>
<evidence type="ECO:0000259" key="2">
    <source>
        <dbReference type="SMART" id="SM01117"/>
    </source>
</evidence>
<name>E6U9C7_ETHHY</name>
<sequence>MKKHTFLLPAATLAVVVFLAGCAANQSAASPSAAGTTSVSAASSAVSSSSSAQKVFTLSELKQYNGKNGNPAYITVNGVVYDVTNAKDWSGGSHHGYSAGQDLTQAIQQSPHGTSVLKSLPIIGKLQ</sequence>
<protein>
    <submittedName>
        <fullName evidence="3">Cytochrome b5</fullName>
    </submittedName>
</protein>
<feature type="domain" description="Cytochrome b5 heme-binding" evidence="2">
    <location>
        <begin position="56"/>
        <end position="127"/>
    </location>
</feature>
<dbReference type="eggNOG" id="COG4892">
    <property type="taxonomic scope" value="Bacteria"/>
</dbReference>
<feature type="signal peptide" evidence="1">
    <location>
        <begin position="1"/>
        <end position="28"/>
    </location>
</feature>
<dbReference type="STRING" id="663278.Ethha_0540"/>
<dbReference type="KEGG" id="eha:Ethha_0540"/>
<dbReference type="SUPFAM" id="SSF55856">
    <property type="entry name" value="Cytochrome b5-like heme/steroid binding domain"/>
    <property type="match status" value="1"/>
</dbReference>
<keyword evidence="4" id="KW-1185">Reference proteome</keyword>
<feature type="chain" id="PRO_5038520456" evidence="1">
    <location>
        <begin position="29"/>
        <end position="127"/>
    </location>
</feature>
<evidence type="ECO:0000313" key="3">
    <source>
        <dbReference type="EMBL" id="ADU26118.1"/>
    </source>
</evidence>
<dbReference type="SMART" id="SM01117">
    <property type="entry name" value="Cyt-b5"/>
    <property type="match status" value="1"/>
</dbReference>
<organism evidence="3 4">
    <name type="scientific">Ethanoligenens harbinense (strain DSM 18485 / JCM 12961 / CGMCC 1.5033 / YUAN-3)</name>
    <dbReference type="NCBI Taxonomy" id="663278"/>
    <lineage>
        <taxon>Bacteria</taxon>
        <taxon>Bacillati</taxon>
        <taxon>Bacillota</taxon>
        <taxon>Clostridia</taxon>
        <taxon>Eubacteriales</taxon>
        <taxon>Oscillospiraceae</taxon>
        <taxon>Ethanoligenens</taxon>
    </lineage>
</organism>
<dbReference type="EMBL" id="CP002400">
    <property type="protein sequence ID" value="ADU26118.1"/>
    <property type="molecule type" value="Genomic_DNA"/>
</dbReference>
<evidence type="ECO:0000313" key="4">
    <source>
        <dbReference type="Proteomes" id="UP000001551"/>
    </source>
</evidence>
<gene>
    <name evidence="3" type="ordered locus">Ethha_0540</name>
</gene>
<proteinExistence type="predicted"/>
<dbReference type="HOGENOM" id="CLU_2080637_0_0_9"/>
<accession>E6U9C7</accession>
<dbReference type="InterPro" id="IPR036400">
    <property type="entry name" value="Cyt_B5-like_heme/steroid_sf"/>
</dbReference>
<dbReference type="InterPro" id="IPR001199">
    <property type="entry name" value="Cyt_B5-like_heme/steroid-bd"/>
</dbReference>
<dbReference type="AlphaFoldDB" id="E6U9C7"/>
<dbReference type="Pfam" id="PF00173">
    <property type="entry name" value="Cyt-b5"/>
    <property type="match status" value="1"/>
</dbReference>